<dbReference type="Proteomes" id="UP000637239">
    <property type="component" value="Chromosome 7"/>
</dbReference>
<keyword evidence="5" id="KW-0539">Nucleus</keyword>
<gene>
    <name evidence="6" type="ORF">ACHE_70356A</name>
</gene>
<protein>
    <submittedName>
        <fullName evidence="6">Uncharacterized protein</fullName>
    </submittedName>
</protein>
<keyword evidence="4" id="KW-0862">Zinc</keyword>
<keyword evidence="3" id="KW-0863">Zinc-finger</keyword>
<keyword evidence="2" id="KW-0479">Metal-binding</keyword>
<sequence length="441" mass="51431">MVKERQQKLLQRLPPGGKLSIALDCWTSPFCQAFMAITGYFIDQEWNYCEILLGFEPLYGTHTGSNLSSVLFNILQEHNVTDRVLSITTDNASNNNTMMSSIQASVQAQNLNSDTIIIRVPCIAHVIQLSLNQLLGKMKANPVNDTTETEWLDACTHSLHTRYQTKEIADTLNKVRSLAIFINASPQRREAFLDLQTKQPKLVPYQDVRTRWNSTFLMLRRAKQLQPIFDEYCMMHQYLHFKLNKEEWRQIEYLLWVTQPFFQFTTALSKTKDVTVHLIFGIYNKLFDHLEASIQQLQRKKVPWKKTMLDALEAARSKLSDYYGNTDNELHGDIFAISTIMAPSNKLQFFSTKDWEDDTIDYCARYRNSLDNYLERYKKQLSDKHILPMHQPSTSPTSELEMLLNSTTPRSQHSQTRKNNDELTQYLERGQCLFYVLDDYD</sequence>
<organism evidence="6 7">
    <name type="scientific">Aspergillus chevalieri</name>
    <name type="common">Eurotium chevalieri</name>
    <dbReference type="NCBI Taxonomy" id="182096"/>
    <lineage>
        <taxon>Eukaryota</taxon>
        <taxon>Fungi</taxon>
        <taxon>Dikarya</taxon>
        <taxon>Ascomycota</taxon>
        <taxon>Pezizomycotina</taxon>
        <taxon>Eurotiomycetes</taxon>
        <taxon>Eurotiomycetidae</taxon>
        <taxon>Eurotiales</taxon>
        <taxon>Aspergillaceae</taxon>
        <taxon>Aspergillus</taxon>
        <taxon>Aspergillus subgen. Aspergillus</taxon>
    </lineage>
</organism>
<reference evidence="6" key="1">
    <citation type="submission" date="2021-01" db="EMBL/GenBank/DDBJ databases">
        <authorList>
            <consortium name="Aspergillus chevalieri M1 genome sequencing consortium"/>
            <person name="Kazuki M."/>
            <person name="Futagami T."/>
        </authorList>
    </citation>
    <scope>NUCLEOTIDE SEQUENCE</scope>
    <source>
        <strain evidence="6">M1</strain>
    </source>
</reference>
<evidence type="ECO:0000256" key="2">
    <source>
        <dbReference type="ARBA" id="ARBA00022723"/>
    </source>
</evidence>
<evidence type="ECO:0000313" key="7">
    <source>
        <dbReference type="Proteomes" id="UP000637239"/>
    </source>
</evidence>
<evidence type="ECO:0000256" key="1">
    <source>
        <dbReference type="ARBA" id="ARBA00004123"/>
    </source>
</evidence>
<dbReference type="GO" id="GO:0005634">
    <property type="term" value="C:nucleus"/>
    <property type="evidence" value="ECO:0007669"/>
    <property type="project" value="UniProtKB-SubCell"/>
</dbReference>
<dbReference type="PANTHER" id="PTHR46481:SF10">
    <property type="entry name" value="ZINC FINGER BED DOMAIN-CONTAINING PROTEIN 39"/>
    <property type="match status" value="1"/>
</dbReference>
<name>A0A7R7VVF7_ASPCH</name>
<dbReference type="PANTHER" id="PTHR46481">
    <property type="entry name" value="ZINC FINGER BED DOMAIN-CONTAINING PROTEIN 4"/>
    <property type="match status" value="1"/>
</dbReference>
<keyword evidence="7" id="KW-1185">Reference proteome</keyword>
<dbReference type="InterPro" id="IPR012337">
    <property type="entry name" value="RNaseH-like_sf"/>
</dbReference>
<proteinExistence type="predicted"/>
<dbReference type="AlphaFoldDB" id="A0A7R7VVF7"/>
<dbReference type="GO" id="GO:0008270">
    <property type="term" value="F:zinc ion binding"/>
    <property type="evidence" value="ECO:0007669"/>
    <property type="project" value="UniProtKB-KW"/>
</dbReference>
<evidence type="ECO:0000256" key="4">
    <source>
        <dbReference type="ARBA" id="ARBA00022833"/>
    </source>
</evidence>
<dbReference type="RefSeq" id="XP_043140035.1">
    <property type="nucleotide sequence ID" value="XM_043282680.1"/>
</dbReference>
<dbReference type="GeneID" id="66985871"/>
<accession>A0A7R7VVF7</accession>
<dbReference type="SUPFAM" id="SSF53098">
    <property type="entry name" value="Ribonuclease H-like"/>
    <property type="match status" value="1"/>
</dbReference>
<evidence type="ECO:0000256" key="5">
    <source>
        <dbReference type="ARBA" id="ARBA00023242"/>
    </source>
</evidence>
<evidence type="ECO:0000256" key="3">
    <source>
        <dbReference type="ARBA" id="ARBA00022771"/>
    </source>
</evidence>
<reference evidence="6" key="2">
    <citation type="submission" date="2021-02" db="EMBL/GenBank/DDBJ databases">
        <title>Aspergillus chevalieri M1 genome sequence.</title>
        <authorList>
            <person name="Kadooka C."/>
            <person name="Mori K."/>
            <person name="Futagami T."/>
        </authorList>
    </citation>
    <scope>NUCLEOTIDE SEQUENCE</scope>
    <source>
        <strain evidence="6">M1</strain>
    </source>
</reference>
<dbReference type="EMBL" id="AP024422">
    <property type="protein sequence ID" value="BCR91513.1"/>
    <property type="molecule type" value="Genomic_DNA"/>
</dbReference>
<dbReference type="KEGG" id="ache:ACHE_70356A"/>
<comment type="subcellular location">
    <subcellularLocation>
        <location evidence="1">Nucleus</location>
    </subcellularLocation>
</comment>
<evidence type="ECO:0000313" key="6">
    <source>
        <dbReference type="EMBL" id="BCR91513.1"/>
    </source>
</evidence>
<dbReference type="InterPro" id="IPR052035">
    <property type="entry name" value="ZnF_BED_domain_contain"/>
</dbReference>